<dbReference type="Proteomes" id="UP000026915">
    <property type="component" value="Chromosome 4"/>
</dbReference>
<dbReference type="Pfam" id="PF13456">
    <property type="entry name" value="RVT_3"/>
    <property type="match status" value="1"/>
</dbReference>
<dbReference type="GO" id="GO:0004523">
    <property type="term" value="F:RNA-DNA hybrid ribonuclease activity"/>
    <property type="evidence" value="ECO:0007669"/>
    <property type="project" value="InterPro"/>
</dbReference>
<dbReference type="Pfam" id="PF13966">
    <property type="entry name" value="zf-RVT"/>
    <property type="match status" value="1"/>
</dbReference>
<proteinExistence type="predicted"/>
<protein>
    <submittedName>
        <fullName evidence="2">Ribonuclease H protein</fullName>
    </submittedName>
</protein>
<dbReference type="InParanoid" id="A0A061EKN7"/>
<keyword evidence="3" id="KW-1185">Reference proteome</keyword>
<sequence>MHHLPRVQSDHRPLLVVLDDHQNGQSPSVCHFQSAWLTHEDFGNFVQQRRLLARLGGVEKALEHRVARRKNKLKIIRLKDEQGNWCDDQSTLKLQAVAFFQKLYTKDNGTLSSYSIRGTFLTLSDKDKLRLTQLVESKEVYDALFEMKPLKTPGLDGLPTLFFQSQWAIVGQSLVKNVSNIMEGGDFGDNICSSLIVLIHKVFNPETISQFRPIILLPVAFKRDKWLSDKTLADITCRVANPALDKVVVREFLNPNGHWDYDKLSYCLPNEVVLQVVQTMPPTVIIAQDMPYWGESASGQFTVASVYDYLRQLSSPAKARPSGIWQGAWKWQGSQRVRTFLFQCLHGRLLTNRERLHRQLTTDSLCPQCRMEDETVTHVLRDCMVATSLWVKIIPQHEQNDFFTFPLREWLVSNLQKQQLILGNPWSVVFGLACWCLWKWRNGVVFYAAFNPTRKRISMIKSMATATIATSADFDGVQVERRKKEEVLIGWRTPQVGWVCLNTDEAYKRSIEEASTGGVIRNAEGDWQAEFLAKLGKCSAYRAELWGVLHGLRLAWDSGFKKVQVQVDNKMVVPAVSTNKLIPGANTDLIRAIKDVLQKEWEVSFMHTYCEGNMVTDYLASYAFVLEKSYIVLEQAPTGARKLLMYDMLGVCLPRMIPIQ</sequence>
<dbReference type="InterPro" id="IPR026960">
    <property type="entry name" value="RVT-Znf"/>
</dbReference>
<gene>
    <name evidence="2" type="ORF">TCM_017273</name>
</gene>
<feature type="domain" description="RNase H type-1" evidence="1">
    <location>
        <begin position="495"/>
        <end position="625"/>
    </location>
</feature>
<dbReference type="InterPro" id="IPR002156">
    <property type="entry name" value="RNaseH_domain"/>
</dbReference>
<organism evidence="2 3">
    <name type="scientific">Theobroma cacao</name>
    <name type="common">Cacao</name>
    <name type="synonym">Cocoa</name>
    <dbReference type="NCBI Taxonomy" id="3641"/>
    <lineage>
        <taxon>Eukaryota</taxon>
        <taxon>Viridiplantae</taxon>
        <taxon>Streptophyta</taxon>
        <taxon>Embryophyta</taxon>
        <taxon>Tracheophyta</taxon>
        <taxon>Spermatophyta</taxon>
        <taxon>Magnoliopsida</taxon>
        <taxon>eudicotyledons</taxon>
        <taxon>Gunneridae</taxon>
        <taxon>Pentapetalae</taxon>
        <taxon>rosids</taxon>
        <taxon>malvids</taxon>
        <taxon>Malvales</taxon>
        <taxon>Malvaceae</taxon>
        <taxon>Byttnerioideae</taxon>
        <taxon>Theobroma</taxon>
    </lineage>
</organism>
<dbReference type="PANTHER" id="PTHR47723:SF13">
    <property type="entry name" value="PUTATIVE-RELATED"/>
    <property type="match status" value="1"/>
</dbReference>
<dbReference type="GO" id="GO:0003676">
    <property type="term" value="F:nucleic acid binding"/>
    <property type="evidence" value="ECO:0007669"/>
    <property type="project" value="InterPro"/>
</dbReference>
<evidence type="ECO:0000259" key="1">
    <source>
        <dbReference type="PROSITE" id="PS50879"/>
    </source>
</evidence>
<dbReference type="AlphaFoldDB" id="A0A061EKN7"/>
<dbReference type="CDD" id="cd06222">
    <property type="entry name" value="RNase_H_like"/>
    <property type="match status" value="1"/>
</dbReference>
<evidence type="ECO:0000313" key="2">
    <source>
        <dbReference type="EMBL" id="EOY02864.1"/>
    </source>
</evidence>
<reference evidence="2 3" key="1">
    <citation type="journal article" date="2013" name="Genome Biol.">
        <title>The genome sequence of the most widely cultivated cacao type and its use to identify candidate genes regulating pod color.</title>
        <authorList>
            <person name="Motamayor J.C."/>
            <person name="Mockaitis K."/>
            <person name="Schmutz J."/>
            <person name="Haiminen N."/>
            <person name="Iii D.L."/>
            <person name="Cornejo O."/>
            <person name="Findley S.D."/>
            <person name="Zheng P."/>
            <person name="Utro F."/>
            <person name="Royaert S."/>
            <person name="Saski C."/>
            <person name="Jenkins J."/>
            <person name="Podicheti R."/>
            <person name="Zhao M."/>
            <person name="Scheffler B.E."/>
            <person name="Stack J.C."/>
            <person name="Feltus F.A."/>
            <person name="Mustiga G.M."/>
            <person name="Amores F."/>
            <person name="Phillips W."/>
            <person name="Marelli J.P."/>
            <person name="May G.D."/>
            <person name="Shapiro H."/>
            <person name="Ma J."/>
            <person name="Bustamante C.D."/>
            <person name="Schnell R.J."/>
            <person name="Main D."/>
            <person name="Gilbert D."/>
            <person name="Parida L."/>
            <person name="Kuhn D.N."/>
        </authorList>
    </citation>
    <scope>NUCLEOTIDE SEQUENCE [LARGE SCALE GENOMIC DNA]</scope>
    <source>
        <strain evidence="3">cv. Matina 1-6</strain>
    </source>
</reference>
<name>A0A061EKN7_THECC</name>
<dbReference type="InterPro" id="IPR044730">
    <property type="entry name" value="RNase_H-like_dom_plant"/>
</dbReference>
<dbReference type="InterPro" id="IPR036397">
    <property type="entry name" value="RNaseH_sf"/>
</dbReference>
<accession>A0A061EKN7</accession>
<dbReference type="PANTHER" id="PTHR47723">
    <property type="entry name" value="OS05G0353850 PROTEIN"/>
    <property type="match status" value="1"/>
</dbReference>
<dbReference type="InterPro" id="IPR012337">
    <property type="entry name" value="RNaseH-like_sf"/>
</dbReference>
<evidence type="ECO:0000313" key="3">
    <source>
        <dbReference type="Proteomes" id="UP000026915"/>
    </source>
</evidence>
<dbReference type="Gramene" id="EOY02864">
    <property type="protein sequence ID" value="EOY02864"/>
    <property type="gene ID" value="TCM_017273"/>
</dbReference>
<dbReference type="PROSITE" id="PS50879">
    <property type="entry name" value="RNASE_H_1"/>
    <property type="match status" value="1"/>
</dbReference>
<dbReference type="InterPro" id="IPR053151">
    <property type="entry name" value="RNase_H-like"/>
</dbReference>
<dbReference type="SUPFAM" id="SSF53098">
    <property type="entry name" value="Ribonuclease H-like"/>
    <property type="match status" value="1"/>
</dbReference>
<dbReference type="Gene3D" id="3.30.420.10">
    <property type="entry name" value="Ribonuclease H-like superfamily/Ribonuclease H"/>
    <property type="match status" value="1"/>
</dbReference>
<dbReference type="eggNOG" id="KOG1075">
    <property type="taxonomic scope" value="Eukaryota"/>
</dbReference>
<dbReference type="EMBL" id="CM001882">
    <property type="protein sequence ID" value="EOY02864.1"/>
    <property type="molecule type" value="Genomic_DNA"/>
</dbReference>
<dbReference type="HOGENOM" id="CLU_415871_0_0_1"/>